<name>A0A521G287_9BACT</name>
<dbReference type="SUPFAM" id="SSF52540">
    <property type="entry name" value="P-loop containing nucleoside triphosphate hydrolases"/>
    <property type="match status" value="1"/>
</dbReference>
<evidence type="ECO:0008006" key="3">
    <source>
        <dbReference type="Google" id="ProtNLM"/>
    </source>
</evidence>
<protein>
    <recommendedName>
        <fullName evidence="3">ATP-binding protein</fullName>
    </recommendedName>
</protein>
<dbReference type="Proteomes" id="UP000316238">
    <property type="component" value="Unassembled WGS sequence"/>
</dbReference>
<proteinExistence type="predicted"/>
<dbReference type="EMBL" id="NQJD01000010">
    <property type="protein sequence ID" value="TAA75133.1"/>
    <property type="molecule type" value="Genomic_DNA"/>
</dbReference>
<accession>A0A521G287</accession>
<evidence type="ECO:0000313" key="1">
    <source>
        <dbReference type="EMBL" id="TAA75133.1"/>
    </source>
</evidence>
<organism evidence="1 2">
    <name type="scientific">Candidatus Electronema aureum</name>
    <dbReference type="NCBI Taxonomy" id="2005002"/>
    <lineage>
        <taxon>Bacteria</taxon>
        <taxon>Pseudomonadati</taxon>
        <taxon>Thermodesulfobacteriota</taxon>
        <taxon>Desulfobulbia</taxon>
        <taxon>Desulfobulbales</taxon>
        <taxon>Desulfobulbaceae</taxon>
        <taxon>Candidatus Electronema</taxon>
    </lineage>
</organism>
<keyword evidence="2" id="KW-1185">Reference proteome</keyword>
<evidence type="ECO:0000313" key="2">
    <source>
        <dbReference type="Proteomes" id="UP000316238"/>
    </source>
</evidence>
<gene>
    <name evidence="1" type="ORF">CDV28_1101</name>
</gene>
<reference evidence="1" key="1">
    <citation type="submission" date="2017-07" db="EMBL/GenBank/DDBJ databases">
        <title>The cable genome - Insights into the physiology and evolution of filamentous bacteria capable of sulfide oxidation via long distance electron transfer.</title>
        <authorList>
            <person name="Thorup C."/>
            <person name="Bjerg J.T."/>
            <person name="Schreiber L."/>
            <person name="Nielsen L.P."/>
            <person name="Kjeldsen K.U."/>
            <person name="Boesen T."/>
            <person name="Boggild A."/>
            <person name="Meysman F."/>
            <person name="Geelhoed J."/>
            <person name="Schramm A."/>
        </authorList>
    </citation>
    <scope>NUCLEOTIDE SEQUENCE [LARGE SCALE GENOMIC DNA]</scope>
    <source>
        <strain evidence="1">GS</strain>
    </source>
</reference>
<dbReference type="InterPro" id="IPR027417">
    <property type="entry name" value="P-loop_NTPase"/>
</dbReference>
<sequence length="1459" mass="167031">MIDFSKIHGFQAGQRHSFEELVCQLARREEYPADAEFRRVEGAGGDGGVEAYWKKADDREIGYQAKYFLRTGDIDWGQIDESVAQAIQTHEKLEKYVVALPCDLTDRSGKKEQGKPGWEHWKTHVAKWKKQAAEQGNSSIQFNVWSQSELLTRLTKPTAEGLRQYWFGEVEFSQRWFREHVREGIVSLDERFHPEDHVDVHIQKLFSVLVRHPSYVDELKSKLSAIFENTLSINQFSGLPQQPDPALLANLSKAQKQLLAVQEEFALPLYKDWNIDQWIRFADELISLLEALSVWCWEYARKLERESPANNEIYRQSSVLSSLKESAEEFRSLCASEFMQAEQGRIAFIEGRAGTGKSHLFGKEASRVADEGGAVILALGQRMNNEEPWSQFAKLFHLPNKNADVLLGTLDAAGEASGKRALLLIDAINEGPGSRYWQNHILSFVETVQKHKNIACIISCRSEYFPVAIPDSLAQKTPTFSIRGFETHDEQVNAAKVFLDRRGIARPSTPWLAPEFVNPLFLRSVCVSLARDGKSEFPTGLHGTRHILSYYLDSVGKNIKAAEGSLASLPAAVKNSVVQLANTMVSHRNDYLTMSEAEQVIGKCFPPAAPHSEASWLLVLLSNGLIRRDPNPQASNDPLAEAEDVIRFSFQRFQDFLMGDTLVADHKDAGTLFSDSGPLQFILDEGRISWQWRGLSEALSSIIPEKFGCELIDILPDKQLVHNPWDILAYHPLEINDLFIESIKWRERKAFSERSLELFNKLVQYPLEVLLEISVSSDHPWNAELLHRNLAKLKLPERDAFWTVWLNERSAENDSSVGRLIDWCLSGQVPHTNRENQFLAGLTLCWFFTASNRIIRDKATKALSSLFIVRADIFPDLLERFRDVDDLYVLERILAAAYGASCRDQERGRLESYSRVVYKYIFADNKPPLGLLLRDYAFGIIELARYHDVLASEVDFDCCNPPYQSKRVCFNITEEQLKAVAKKAGGDEILRSATGYMGDFARYEIEPRVENFLSVPLSKDVPLNSEDIKTVEDIFLLLLSDAKKKQFENEVIPARYDRTEKTKKIDIAAAMRWVANRVYRMGWTAKRFADDRSRHKGGHAYSRDRPIVERIGKKYQWLALDELLCRLADNHWFTGEYGGMPRHYSRSTDVDFHRDIDPTIIEEEELREQRNGTSQEWVDQPIITLPEVAEDELAAWPFQDDPACQLKNMIERQDNTGTDWMVLYEHQVATKKYPKEQRGEHGLRQQEFRFLMSVVVRKDEIKDIINSLKTKEKFELGSLRWEPRNMTDEAFLYEAPWRTTWPDSKWKFNNWDVPEGVGIAYPVWGYNWESHMDASLPNGFNTYLPAPWLAKELKLTPKFNQTGCWAAPNGETVFREIAGEKGGSLCLLRKDFADQLLGDDLCILWLLIAERNAWPGGSNNNPAWRRSEGLCWHDGKKLRTATWKRDNGNGTSAKYTGKE</sequence>
<comment type="caution">
    <text evidence="1">The sequence shown here is derived from an EMBL/GenBank/DDBJ whole genome shotgun (WGS) entry which is preliminary data.</text>
</comment>